<organism evidence="1">
    <name type="scientific">marine metagenome</name>
    <dbReference type="NCBI Taxonomy" id="408172"/>
    <lineage>
        <taxon>unclassified sequences</taxon>
        <taxon>metagenomes</taxon>
        <taxon>ecological metagenomes</taxon>
    </lineage>
</organism>
<protein>
    <recommendedName>
        <fullName evidence="2">Glycosyltransferase</fullName>
    </recommendedName>
</protein>
<gene>
    <name evidence="1" type="ORF">METZ01_LOCUS9367</name>
</gene>
<dbReference type="InterPro" id="IPR029044">
    <property type="entry name" value="Nucleotide-diphossugar_trans"/>
</dbReference>
<dbReference type="NCBIfam" id="TIGR04282">
    <property type="entry name" value="glyco_like_cofC"/>
    <property type="match status" value="1"/>
</dbReference>
<proteinExistence type="predicted"/>
<dbReference type="PANTHER" id="PTHR36529:SF1">
    <property type="entry name" value="GLYCOSYLTRANSFERASE"/>
    <property type="match status" value="1"/>
</dbReference>
<dbReference type="PANTHER" id="PTHR36529">
    <property type="entry name" value="SLL1095 PROTEIN"/>
    <property type="match status" value="1"/>
</dbReference>
<accession>A0A381NSR4</accession>
<name>A0A381NSR4_9ZZZZ</name>
<dbReference type="Gene3D" id="3.90.550.10">
    <property type="entry name" value="Spore Coat Polysaccharide Biosynthesis Protein SpsA, Chain A"/>
    <property type="match status" value="1"/>
</dbReference>
<dbReference type="EMBL" id="UINC01000506">
    <property type="protein sequence ID" value="SUZ56513.1"/>
    <property type="molecule type" value="Genomic_DNA"/>
</dbReference>
<reference evidence="1" key="1">
    <citation type="submission" date="2018-05" db="EMBL/GenBank/DDBJ databases">
        <authorList>
            <person name="Lanie J.A."/>
            <person name="Ng W.-L."/>
            <person name="Kazmierczak K.M."/>
            <person name="Andrzejewski T.M."/>
            <person name="Davidsen T.M."/>
            <person name="Wayne K.J."/>
            <person name="Tettelin H."/>
            <person name="Glass J.I."/>
            <person name="Rusch D."/>
            <person name="Podicherti R."/>
            <person name="Tsui H.-C.T."/>
            <person name="Winkler M.E."/>
        </authorList>
    </citation>
    <scope>NUCLEOTIDE SEQUENCE</scope>
</reference>
<evidence type="ECO:0008006" key="2">
    <source>
        <dbReference type="Google" id="ProtNLM"/>
    </source>
</evidence>
<sequence>MEKNKDNAVILFARDPILGQVKTRLRPSFDDETILKLYICFVEDSLEKIRQVGNVECFVGVSPENHSGFFLGIESFGMSLFVQRGKDLGEKMRQAFADRFAEGYNKVVIIGSDSPSLPVSYINKALASDKDLVLGPSTDGGYYLIAMSGKLSEVFSGVAWGTENVLDETLKKIKGTSVSFELLPIWYDVDSPDDLKFLKTHLELIAHSGICVGRKTKNFLDEISFNRGGFLK</sequence>
<dbReference type="Pfam" id="PF09837">
    <property type="entry name" value="DUF2064"/>
    <property type="match status" value="1"/>
</dbReference>
<evidence type="ECO:0000313" key="1">
    <source>
        <dbReference type="EMBL" id="SUZ56513.1"/>
    </source>
</evidence>
<dbReference type="InterPro" id="IPR018641">
    <property type="entry name" value="Trfase_1_rSAM/seldom-assoc"/>
</dbReference>
<dbReference type="AlphaFoldDB" id="A0A381NSR4"/>
<dbReference type="SUPFAM" id="SSF53448">
    <property type="entry name" value="Nucleotide-diphospho-sugar transferases"/>
    <property type="match status" value="1"/>
</dbReference>